<dbReference type="Proteomes" id="UP000294513">
    <property type="component" value="Unassembled WGS sequence"/>
</dbReference>
<feature type="region of interest" description="Disordered" evidence="1">
    <location>
        <begin position="1"/>
        <end position="27"/>
    </location>
</feature>
<accession>A0A4R5B624</accession>
<dbReference type="EMBL" id="SMKU01000152">
    <property type="protein sequence ID" value="TDD80463.1"/>
    <property type="molecule type" value="Genomic_DNA"/>
</dbReference>
<evidence type="ECO:0000313" key="2">
    <source>
        <dbReference type="EMBL" id="TDD80463.1"/>
    </source>
</evidence>
<evidence type="ECO:0000256" key="1">
    <source>
        <dbReference type="SAM" id="MobiDB-lite"/>
    </source>
</evidence>
<sequence>MPPPGAGQEESAPEGPHGDNPPDPLHPARRAALKRLVLTRHRLADLSFSDRTELRQCYLAVCQSFQQLDDQVQLRFLEQQQYYEALAAELA</sequence>
<keyword evidence="3" id="KW-1185">Reference proteome</keyword>
<protein>
    <submittedName>
        <fullName evidence="2">Uncharacterized protein</fullName>
    </submittedName>
</protein>
<reference evidence="2 3" key="1">
    <citation type="submission" date="2019-03" db="EMBL/GenBank/DDBJ databases">
        <title>Draft genome sequences of novel Actinobacteria.</title>
        <authorList>
            <person name="Sahin N."/>
            <person name="Ay H."/>
            <person name="Saygin H."/>
        </authorList>
    </citation>
    <scope>NUCLEOTIDE SEQUENCE [LARGE SCALE GENOMIC DNA]</scope>
    <source>
        <strain evidence="2 3">H3C3</strain>
    </source>
</reference>
<gene>
    <name evidence="2" type="ORF">E1298_25695</name>
</gene>
<proteinExistence type="predicted"/>
<organism evidence="2 3">
    <name type="scientific">Actinomadura rubrisoli</name>
    <dbReference type="NCBI Taxonomy" id="2530368"/>
    <lineage>
        <taxon>Bacteria</taxon>
        <taxon>Bacillati</taxon>
        <taxon>Actinomycetota</taxon>
        <taxon>Actinomycetes</taxon>
        <taxon>Streptosporangiales</taxon>
        <taxon>Thermomonosporaceae</taxon>
        <taxon>Actinomadura</taxon>
    </lineage>
</organism>
<comment type="caution">
    <text evidence="2">The sequence shown here is derived from an EMBL/GenBank/DDBJ whole genome shotgun (WGS) entry which is preliminary data.</text>
</comment>
<name>A0A4R5B624_9ACTN</name>
<dbReference type="AlphaFoldDB" id="A0A4R5B624"/>
<evidence type="ECO:0000313" key="3">
    <source>
        <dbReference type="Proteomes" id="UP000294513"/>
    </source>
</evidence>